<dbReference type="Pfam" id="PF02154">
    <property type="entry name" value="FliM"/>
    <property type="match status" value="1"/>
</dbReference>
<dbReference type="InterPro" id="IPR036429">
    <property type="entry name" value="SpoA-like_sf"/>
</dbReference>
<dbReference type="Proteomes" id="UP000019251">
    <property type="component" value="Unassembled WGS sequence"/>
</dbReference>
<keyword evidence="11" id="KW-0282">Flagellum</keyword>
<evidence type="ECO:0000256" key="9">
    <source>
        <dbReference type="ARBA" id="ARBA00023143"/>
    </source>
</evidence>
<keyword evidence="8" id="KW-0472">Membrane</keyword>
<dbReference type="Pfam" id="PF01052">
    <property type="entry name" value="FliMN_C"/>
    <property type="match status" value="1"/>
</dbReference>
<proteinExistence type="inferred from homology"/>
<keyword evidence="6" id="KW-0145">Chemotaxis</keyword>
<protein>
    <recommendedName>
        <fullName evidence="4">Flagellar motor switch protein FliM</fullName>
    </recommendedName>
</protein>
<dbReference type="NCBIfam" id="NF005194">
    <property type="entry name" value="PRK06666.1-5"/>
    <property type="match status" value="1"/>
</dbReference>
<evidence type="ECO:0000256" key="6">
    <source>
        <dbReference type="ARBA" id="ARBA00022500"/>
    </source>
</evidence>
<feature type="domain" description="Flagellar motor switch protein FliN-like C-terminal" evidence="10">
    <location>
        <begin position="252"/>
        <end position="319"/>
    </location>
</feature>
<evidence type="ECO:0000256" key="8">
    <source>
        <dbReference type="ARBA" id="ARBA00023136"/>
    </source>
</evidence>
<accession>A0A829R7M3</accession>
<keyword evidence="5" id="KW-1003">Cell membrane</keyword>
<evidence type="ECO:0000313" key="11">
    <source>
        <dbReference type="EMBL" id="EUJ29035.1"/>
    </source>
</evidence>
<evidence type="ECO:0000256" key="7">
    <source>
        <dbReference type="ARBA" id="ARBA00022779"/>
    </source>
</evidence>
<dbReference type="CDD" id="cd17908">
    <property type="entry name" value="FliM"/>
    <property type="match status" value="1"/>
</dbReference>
<evidence type="ECO:0000256" key="5">
    <source>
        <dbReference type="ARBA" id="ARBA00022475"/>
    </source>
</evidence>
<dbReference type="GO" id="GO:0005886">
    <property type="term" value="C:plasma membrane"/>
    <property type="evidence" value="ECO:0007669"/>
    <property type="project" value="UniProtKB-SubCell"/>
</dbReference>
<dbReference type="PANTHER" id="PTHR30034">
    <property type="entry name" value="FLAGELLAR MOTOR SWITCH PROTEIN FLIM"/>
    <property type="match status" value="1"/>
</dbReference>
<comment type="subcellular location">
    <subcellularLocation>
        <location evidence="1">Bacterial flagellum basal body</location>
    </subcellularLocation>
    <subcellularLocation>
        <location evidence="2">Cell membrane</location>
        <topology evidence="2">Peripheral membrane protein</topology>
    </subcellularLocation>
</comment>
<evidence type="ECO:0000313" key="12">
    <source>
        <dbReference type="Proteomes" id="UP000019251"/>
    </source>
</evidence>
<comment type="caution">
    <text evidence="11">The sequence shown here is derived from an EMBL/GenBank/DDBJ whole genome shotgun (WGS) entry which is preliminary data.</text>
</comment>
<organism evidence="11 12">
    <name type="scientific">Listeria grayi FSL F6-1183</name>
    <dbReference type="NCBI Taxonomy" id="1265827"/>
    <lineage>
        <taxon>Bacteria</taxon>
        <taxon>Bacillati</taxon>
        <taxon>Bacillota</taxon>
        <taxon>Bacilli</taxon>
        <taxon>Bacillales</taxon>
        <taxon>Listeriaceae</taxon>
        <taxon>Listeria</taxon>
    </lineage>
</organism>
<dbReference type="Gene3D" id="3.40.1550.10">
    <property type="entry name" value="CheC-like"/>
    <property type="match status" value="1"/>
</dbReference>
<dbReference type="EMBL" id="AODG01000006">
    <property type="protein sequence ID" value="EUJ29035.1"/>
    <property type="molecule type" value="Genomic_DNA"/>
</dbReference>
<dbReference type="GO" id="GO:0003774">
    <property type="term" value="F:cytoskeletal motor activity"/>
    <property type="evidence" value="ECO:0007669"/>
    <property type="project" value="InterPro"/>
</dbReference>
<dbReference type="GO" id="GO:0050918">
    <property type="term" value="P:positive chemotaxis"/>
    <property type="evidence" value="ECO:0007669"/>
    <property type="project" value="TreeGrafter"/>
</dbReference>
<dbReference type="InterPro" id="IPR001689">
    <property type="entry name" value="Flag_FliM"/>
</dbReference>
<evidence type="ECO:0000256" key="3">
    <source>
        <dbReference type="ARBA" id="ARBA00011049"/>
    </source>
</evidence>
<dbReference type="SUPFAM" id="SSF101801">
    <property type="entry name" value="Surface presentation of antigens (SPOA)"/>
    <property type="match status" value="1"/>
</dbReference>
<keyword evidence="11" id="KW-0969">Cilium</keyword>
<dbReference type="PANTHER" id="PTHR30034:SF6">
    <property type="entry name" value="YOP PROTEINS TRANSLOCATION PROTEIN Q"/>
    <property type="match status" value="1"/>
</dbReference>
<dbReference type="AlphaFoldDB" id="A0A829R7M3"/>
<evidence type="ECO:0000256" key="2">
    <source>
        <dbReference type="ARBA" id="ARBA00004202"/>
    </source>
</evidence>
<dbReference type="GO" id="GO:0009425">
    <property type="term" value="C:bacterial-type flagellum basal body"/>
    <property type="evidence" value="ECO:0007669"/>
    <property type="project" value="UniProtKB-SubCell"/>
</dbReference>
<keyword evidence="9" id="KW-0975">Bacterial flagellum</keyword>
<name>A0A829R7M3_LISGR</name>
<dbReference type="GO" id="GO:0071978">
    <property type="term" value="P:bacterial-type flagellum-dependent swarming motility"/>
    <property type="evidence" value="ECO:0007669"/>
    <property type="project" value="TreeGrafter"/>
</dbReference>
<evidence type="ECO:0000256" key="4">
    <source>
        <dbReference type="ARBA" id="ARBA00021898"/>
    </source>
</evidence>
<keyword evidence="11" id="KW-0966">Cell projection</keyword>
<dbReference type="InterPro" id="IPR028976">
    <property type="entry name" value="CheC-like_sf"/>
</dbReference>
<dbReference type="SUPFAM" id="SSF103039">
    <property type="entry name" value="CheC-like"/>
    <property type="match status" value="1"/>
</dbReference>
<gene>
    <name evidence="11" type="primary">fliM</name>
    <name evidence="11" type="ORF">LMUR_05370</name>
</gene>
<keyword evidence="7" id="KW-0283">Flagellar rotation</keyword>
<reference evidence="11 12" key="1">
    <citation type="submission" date="2012-12" db="EMBL/GenBank/DDBJ databases">
        <title>Novel taxa of Listeriaceae from agricultural environments in the United States.</title>
        <authorList>
            <person name="den Bakker H.C."/>
            <person name="Allred A."/>
            <person name="Warchocki S."/>
            <person name="Wright E.M."/>
            <person name="Burrell A."/>
            <person name="Nightingale K.K."/>
            <person name="Kephart D."/>
            <person name="Wiedmann M."/>
        </authorList>
    </citation>
    <scope>NUCLEOTIDE SEQUENCE [LARGE SCALE GENOMIC DNA]</scope>
    <source>
        <strain evidence="11 12">FSL F6-1183</strain>
    </source>
</reference>
<evidence type="ECO:0000259" key="10">
    <source>
        <dbReference type="Pfam" id="PF01052"/>
    </source>
</evidence>
<sequence>MSDKLSQEQIDALLNQMSEGKVVDETTEIGEYGKFHPYDFHKPEKFGPEHLESLKTLSSAFAKKTIEYVSQRIRLPIHTEAMLADQVSFASEYVDTMPNDSYLFCIIDLGDPELGQVIVEYDLAFLIYIHECLTGGSAKRKFSERRLLSSFEELALKSLVDLSCQALQESFKSIHPIEPQLVAVETNPALLRVTSSNDMMALINIDVKSDYWISTIRVGVPFFSVEYIMEKLENVVEYTFDKSRNFDEEVEQEIHQVEKDAIIKVGDIKMTLAELDELEVGDCLLTETHVNQPLKGYLSNKWKFESYMGKSGTQKAIKIFAPYGESAAGEIRSGESVVKPRANTNGARRDRRNSQYFVWLGIHRFI</sequence>
<dbReference type="InterPro" id="IPR001543">
    <property type="entry name" value="FliN-like_C"/>
</dbReference>
<evidence type="ECO:0000256" key="1">
    <source>
        <dbReference type="ARBA" id="ARBA00004117"/>
    </source>
</evidence>
<comment type="similarity">
    <text evidence="3">Belongs to the FliM family.</text>
</comment>